<feature type="non-terminal residue" evidence="2">
    <location>
        <position position="388"/>
    </location>
</feature>
<proteinExistence type="predicted"/>
<gene>
    <name evidence="2" type="ORF">g.16041</name>
</gene>
<feature type="compositionally biased region" description="Basic and acidic residues" evidence="1">
    <location>
        <begin position="47"/>
        <end position="58"/>
    </location>
</feature>
<feature type="region of interest" description="Disordered" evidence="1">
    <location>
        <begin position="127"/>
        <end position="146"/>
    </location>
</feature>
<accession>A0A1B6CMT7</accession>
<sequence>NDEGKENIQKDKSSESFFTKTEGKSNNMEINEEEDTTTNTQIANDENNDRSASRLEKNDCEEEINPSIVSNKGIPTGEVYSDKEKSLLLNMSDELTRQLNPTGTLIIKELGIKQGKNKTEKIYETHVASNDQKSSPDYSKKSYTLSEESKPQEILWDQKDINDDCFKSIKESDCLNQENIVSKANSIECVQNINTDGEDINKNKESCDILSVEINSNKTKNTDDTNFKSTKNILIKYETSVKDSEIDDGIESNKKRISKNDDIEDQNAVEKYNKSLTDELNSNKNKNICDTNFELTDKRTDNLSLEYKTSAVKTFSEYSINERLKPKLTPLKGNIIVNDNGDANHAVNDNVDGNHIVKDNDETSQVVNDNDVDKIKVNDNDDANHAVN</sequence>
<dbReference type="EMBL" id="GEDC01022593">
    <property type="protein sequence ID" value="JAS14705.1"/>
    <property type="molecule type" value="Transcribed_RNA"/>
</dbReference>
<name>A0A1B6CMT7_9HEMI</name>
<dbReference type="AlphaFoldDB" id="A0A1B6CMT7"/>
<feature type="compositionally biased region" description="Basic and acidic residues" evidence="1">
    <location>
        <begin position="1"/>
        <end position="14"/>
    </location>
</feature>
<protein>
    <submittedName>
        <fullName evidence="2">Uncharacterized protein</fullName>
    </submittedName>
</protein>
<evidence type="ECO:0000313" key="2">
    <source>
        <dbReference type="EMBL" id="JAS14705.1"/>
    </source>
</evidence>
<feature type="region of interest" description="Disordered" evidence="1">
    <location>
        <begin position="1"/>
        <end position="77"/>
    </location>
</feature>
<organism evidence="2">
    <name type="scientific">Clastoptera arizonana</name>
    <name type="common">Arizona spittle bug</name>
    <dbReference type="NCBI Taxonomy" id="38151"/>
    <lineage>
        <taxon>Eukaryota</taxon>
        <taxon>Metazoa</taxon>
        <taxon>Ecdysozoa</taxon>
        <taxon>Arthropoda</taxon>
        <taxon>Hexapoda</taxon>
        <taxon>Insecta</taxon>
        <taxon>Pterygota</taxon>
        <taxon>Neoptera</taxon>
        <taxon>Paraneoptera</taxon>
        <taxon>Hemiptera</taxon>
        <taxon>Auchenorrhyncha</taxon>
        <taxon>Cercopoidea</taxon>
        <taxon>Clastopteridae</taxon>
        <taxon>Clastoptera</taxon>
    </lineage>
</organism>
<reference evidence="2" key="1">
    <citation type="submission" date="2015-12" db="EMBL/GenBank/DDBJ databases">
        <title>De novo transcriptome assembly of four potential Pierce s Disease insect vectors from Arizona vineyards.</title>
        <authorList>
            <person name="Tassone E.E."/>
        </authorList>
    </citation>
    <scope>NUCLEOTIDE SEQUENCE</scope>
</reference>
<feature type="non-terminal residue" evidence="2">
    <location>
        <position position="1"/>
    </location>
</feature>
<evidence type="ECO:0000256" key="1">
    <source>
        <dbReference type="SAM" id="MobiDB-lite"/>
    </source>
</evidence>